<dbReference type="CDD" id="cd00591">
    <property type="entry name" value="HU_IHF"/>
    <property type="match status" value="1"/>
</dbReference>
<dbReference type="EMBL" id="BMYI01000037">
    <property type="protein sequence ID" value="GHC40881.1"/>
    <property type="molecule type" value="Genomic_DNA"/>
</dbReference>
<evidence type="ECO:0000256" key="1">
    <source>
        <dbReference type="ARBA" id="ARBA00010529"/>
    </source>
</evidence>
<evidence type="ECO:0000256" key="2">
    <source>
        <dbReference type="ARBA" id="ARBA00023067"/>
    </source>
</evidence>
<keyword evidence="6" id="KW-1185">Reference proteome</keyword>
<organism evidence="5 6">
    <name type="scientific">Gemmobacter nanjingensis</name>
    <dbReference type="NCBI Taxonomy" id="488454"/>
    <lineage>
        <taxon>Bacteria</taxon>
        <taxon>Pseudomonadati</taxon>
        <taxon>Pseudomonadota</taxon>
        <taxon>Alphaproteobacteria</taxon>
        <taxon>Rhodobacterales</taxon>
        <taxon>Paracoccaceae</taxon>
        <taxon>Gemmobacter</taxon>
    </lineage>
</organism>
<dbReference type="RefSeq" id="WP_189382861.1">
    <property type="nucleotide sequence ID" value="NZ_BMYI01000037.1"/>
</dbReference>
<dbReference type="PANTHER" id="PTHR33175">
    <property type="entry name" value="DNA-BINDING PROTEIN HU"/>
    <property type="match status" value="1"/>
</dbReference>
<evidence type="ECO:0000256" key="3">
    <source>
        <dbReference type="ARBA" id="ARBA00023125"/>
    </source>
</evidence>
<dbReference type="SUPFAM" id="SSF47729">
    <property type="entry name" value="IHF-like DNA-binding proteins"/>
    <property type="match status" value="1"/>
</dbReference>
<keyword evidence="3" id="KW-0238">DNA-binding</keyword>
<comment type="caution">
    <text evidence="5">The sequence shown here is derived from an EMBL/GenBank/DDBJ whole genome shotgun (WGS) entry which is preliminary data.</text>
</comment>
<comment type="similarity">
    <text evidence="1 4">Belongs to the bacterial histone-like protein family.</text>
</comment>
<gene>
    <name evidence="5" type="primary">hupB</name>
    <name evidence="5" type="ORF">GCM10007291_48450</name>
</gene>
<accession>A0ABQ3FTB2</accession>
<dbReference type="PANTHER" id="PTHR33175:SF3">
    <property type="entry name" value="DNA-BINDING PROTEIN HU-BETA"/>
    <property type="match status" value="1"/>
</dbReference>
<dbReference type="PRINTS" id="PR01727">
    <property type="entry name" value="DNABINDINGHU"/>
</dbReference>
<dbReference type="InterPro" id="IPR010992">
    <property type="entry name" value="IHF-like_DNA-bd_dom_sf"/>
</dbReference>
<dbReference type="Proteomes" id="UP000658305">
    <property type="component" value="Unassembled WGS sequence"/>
</dbReference>
<evidence type="ECO:0000313" key="6">
    <source>
        <dbReference type="Proteomes" id="UP000658305"/>
    </source>
</evidence>
<dbReference type="SMART" id="SM00411">
    <property type="entry name" value="BHL"/>
    <property type="match status" value="1"/>
</dbReference>
<name>A0ABQ3FTB2_9RHOB</name>
<sequence length="91" mass="9541">MSNVLPKNDLVAFVAAEAGVTKAQAQAVLDALGPVIRTNTANGYIVPLPGLGRFSEKERAARTGRNPRTGADVEIAAARVLNFKVSKPSKP</sequence>
<protein>
    <submittedName>
        <fullName evidence="5">Transcriptional regulator</fullName>
    </submittedName>
</protein>
<reference evidence="6" key="1">
    <citation type="journal article" date="2019" name="Int. J. Syst. Evol. Microbiol.">
        <title>The Global Catalogue of Microorganisms (GCM) 10K type strain sequencing project: providing services to taxonomists for standard genome sequencing and annotation.</title>
        <authorList>
            <consortium name="The Broad Institute Genomics Platform"/>
            <consortium name="The Broad Institute Genome Sequencing Center for Infectious Disease"/>
            <person name="Wu L."/>
            <person name="Ma J."/>
        </authorList>
    </citation>
    <scope>NUCLEOTIDE SEQUENCE [LARGE SCALE GENOMIC DNA]</scope>
    <source>
        <strain evidence="6">KCTC 23298</strain>
    </source>
</reference>
<dbReference type="Gene3D" id="4.10.520.10">
    <property type="entry name" value="IHF-like DNA-binding proteins"/>
    <property type="match status" value="1"/>
</dbReference>
<evidence type="ECO:0000256" key="4">
    <source>
        <dbReference type="RuleBase" id="RU003939"/>
    </source>
</evidence>
<keyword evidence="2" id="KW-0226">DNA condensation</keyword>
<dbReference type="InterPro" id="IPR000119">
    <property type="entry name" value="Hist_DNA-bd"/>
</dbReference>
<evidence type="ECO:0000313" key="5">
    <source>
        <dbReference type="EMBL" id="GHC40881.1"/>
    </source>
</evidence>
<dbReference type="Pfam" id="PF00216">
    <property type="entry name" value="Bac_DNA_binding"/>
    <property type="match status" value="1"/>
</dbReference>
<proteinExistence type="inferred from homology"/>